<proteinExistence type="predicted"/>
<sequence length="143" mass="16760">MARKLVDVQLNIERKARNNLSRSELYDEGGDGIKIGRQIELWEKFNDYSIVYFQGEYKNGRKVGRWDIYFKDYDLNFKKIGGGSYDEKGNGIKNGIWNEINDCFKNSNLILDNGEYKNGKRIGTWIQVDLKKIIKHSELKKDN</sequence>
<dbReference type="AlphaFoldDB" id="A0A8S1RWT8"/>
<reference evidence="1" key="1">
    <citation type="submission" date="2021-01" db="EMBL/GenBank/DDBJ databases">
        <authorList>
            <consortium name="Genoscope - CEA"/>
            <person name="William W."/>
        </authorList>
    </citation>
    <scope>NUCLEOTIDE SEQUENCE</scope>
</reference>
<accession>A0A8S1RWT8</accession>
<organism evidence="1 2">
    <name type="scientific">Paramecium sonneborni</name>
    <dbReference type="NCBI Taxonomy" id="65129"/>
    <lineage>
        <taxon>Eukaryota</taxon>
        <taxon>Sar</taxon>
        <taxon>Alveolata</taxon>
        <taxon>Ciliophora</taxon>
        <taxon>Intramacronucleata</taxon>
        <taxon>Oligohymenophorea</taxon>
        <taxon>Peniculida</taxon>
        <taxon>Parameciidae</taxon>
        <taxon>Paramecium</taxon>
    </lineage>
</organism>
<dbReference type="PANTHER" id="PTHR33706:SF1">
    <property type="entry name" value="TPR REPEAT PROTEIN"/>
    <property type="match status" value="1"/>
</dbReference>
<comment type="caution">
    <text evidence="1">The sequence shown here is derived from an EMBL/GenBank/DDBJ whole genome shotgun (WGS) entry which is preliminary data.</text>
</comment>
<dbReference type="OrthoDB" id="312976at2759"/>
<protein>
    <submittedName>
        <fullName evidence="1">Uncharacterized protein</fullName>
    </submittedName>
</protein>
<dbReference type="EMBL" id="CAJJDN010000518">
    <property type="protein sequence ID" value="CAD8131375.1"/>
    <property type="molecule type" value="Genomic_DNA"/>
</dbReference>
<dbReference type="PANTHER" id="PTHR33706">
    <property type="entry name" value="MORN VARIANT REPEAT PROTEIN"/>
    <property type="match status" value="1"/>
</dbReference>
<name>A0A8S1RWT8_9CILI</name>
<evidence type="ECO:0000313" key="1">
    <source>
        <dbReference type="EMBL" id="CAD8131375.1"/>
    </source>
</evidence>
<evidence type="ECO:0000313" key="2">
    <source>
        <dbReference type="Proteomes" id="UP000692954"/>
    </source>
</evidence>
<gene>
    <name evidence="1" type="ORF">PSON_ATCC_30995.1.T5180002</name>
</gene>
<keyword evidence="2" id="KW-1185">Reference proteome</keyword>
<dbReference type="Proteomes" id="UP000692954">
    <property type="component" value="Unassembled WGS sequence"/>
</dbReference>